<evidence type="ECO:0008006" key="3">
    <source>
        <dbReference type="Google" id="ProtNLM"/>
    </source>
</evidence>
<dbReference type="Gene3D" id="3.40.50.1820">
    <property type="entry name" value="alpha/beta hydrolase"/>
    <property type="match status" value="1"/>
</dbReference>
<dbReference type="Proteomes" id="UP001410394">
    <property type="component" value="Unassembled WGS sequence"/>
</dbReference>
<sequence>MSENTTVIHHTQTLPNGDEVAQTTLTSAEDQREKTILAKPYVIPVLFLPGIMGTNLRSKGSKKKAWRPPNSDASGAMDLIGQLFSYAFKSTEKRAEELTTPAVEIDPRGPIDTGDSGLPENVLVARGWGSVMRSCYHPFLGQLQHELNQLSIFDFKECKAKLQGWAAQHGADAPSDWGANSSGATPLSETEILHAANYQFDVWAGGYNWLQSNRDSGAAIKDYIENVILPYYNEGKTVTVKDTPDGKGNAACSIQRKKPTRPRAEGVIVVTHSMGGMVSRALTEIHQCDKVLGVSHGVQPATGAPATYKRMRSGFEGAEQLFLGRNAADVVAILSQAPGGLELLPTADYNDGKPWLKVRDKNGQEILALPKTGNPYDEIYTSPVWYGMVPEINEGLVSPKASSSGLVPQGAKEDPNLGRSELNKTIMKVREFHKAIEKRYKTPTYAHYCAQGKRDSVQQAGGLFGTGFLASQNLFSWGEVAWEGTGAATLDPAKIIIQEDDQNGELTTSTGVKLGIAKPDCPGDGTVPIYSGAAPGKAGVTMSFAHGHGNPGKCNTRFGYDHQGSYGDERALFASLYAIIKIAQQAQWHQK</sequence>
<evidence type="ECO:0000313" key="1">
    <source>
        <dbReference type="EMBL" id="MEN3069636.1"/>
    </source>
</evidence>
<proteinExistence type="predicted"/>
<organism evidence="1 2">
    <name type="scientific">Uliginosibacterium sediminicola</name>
    <dbReference type="NCBI Taxonomy" id="2024550"/>
    <lineage>
        <taxon>Bacteria</taxon>
        <taxon>Pseudomonadati</taxon>
        <taxon>Pseudomonadota</taxon>
        <taxon>Betaproteobacteria</taxon>
        <taxon>Rhodocyclales</taxon>
        <taxon>Zoogloeaceae</taxon>
        <taxon>Uliginosibacterium</taxon>
    </lineage>
</organism>
<reference evidence="1 2" key="1">
    <citation type="journal article" date="2018" name="Int. J. Syst. Evol. Microbiol.">
        <title>Uliginosibacterium sediminicola sp. nov., isolated from freshwater sediment.</title>
        <authorList>
            <person name="Hwang W.M."/>
            <person name="Kim S.M."/>
            <person name="Kang K."/>
            <person name="Ahn T.Y."/>
        </authorList>
    </citation>
    <scope>NUCLEOTIDE SEQUENCE [LARGE SCALE GENOMIC DNA]</scope>
    <source>
        <strain evidence="1 2">M1-21</strain>
    </source>
</reference>
<name>A0ABU9Z0M9_9RHOO</name>
<accession>A0ABU9Z0M9</accession>
<dbReference type="EMBL" id="JBDIVE010000008">
    <property type="protein sequence ID" value="MEN3069636.1"/>
    <property type="molecule type" value="Genomic_DNA"/>
</dbReference>
<protein>
    <recommendedName>
        <fullName evidence="3">PGAP1-like protein</fullName>
    </recommendedName>
</protein>
<gene>
    <name evidence="1" type="ORF">ABDB84_14205</name>
</gene>
<keyword evidence="2" id="KW-1185">Reference proteome</keyword>
<comment type="caution">
    <text evidence="1">The sequence shown here is derived from an EMBL/GenBank/DDBJ whole genome shotgun (WGS) entry which is preliminary data.</text>
</comment>
<dbReference type="RefSeq" id="WP_345920409.1">
    <property type="nucleotide sequence ID" value="NZ_JBDIVE010000008.1"/>
</dbReference>
<dbReference type="InterPro" id="IPR029058">
    <property type="entry name" value="AB_hydrolase_fold"/>
</dbReference>
<evidence type="ECO:0000313" key="2">
    <source>
        <dbReference type="Proteomes" id="UP001410394"/>
    </source>
</evidence>